<dbReference type="Proteomes" id="UP000001172">
    <property type="component" value="Chromosome"/>
</dbReference>
<reference evidence="2 3" key="1">
    <citation type="journal article" date="2004" name="Nucleic Acids Res.">
        <title>Thermoadaptation trait revealed by the genome sequence of thermophilic Geobacillus kaustophilus.</title>
        <authorList>
            <person name="Takami H."/>
            <person name="Takaki Y."/>
            <person name="Chee G.J."/>
            <person name="Nishi S."/>
            <person name="Shimamura S."/>
            <person name="Suzuki H."/>
            <person name="Matsui S."/>
            <person name="Uchiyama I."/>
        </authorList>
    </citation>
    <scope>NUCLEOTIDE SEQUENCE [LARGE SCALE GENOMIC DNA]</scope>
    <source>
        <strain evidence="2 3">HTA426</strain>
    </source>
</reference>
<dbReference type="eggNOG" id="COG2768">
    <property type="taxonomic scope" value="Bacteria"/>
</dbReference>
<dbReference type="Gene3D" id="3.40.50.11440">
    <property type="match status" value="1"/>
</dbReference>
<sequence>MPSSFRNALRIKRSIRDRGKIQMKIINDMLKNIPIPKMIKVRQNFYAPEIADVPKAVHQSINQAGVLERISPGDQVAIAVGSRGIADISVIVREVVNAVKQAGGIPFIVPAMGSHGGATAEGQKEVLAHLGVTEEFVGAPIHSNMDVVEVGRLDNGLPVYIDKLAYEADKIIVINRVKPHTAFRGLVESGLMKMITIGLGKQKGAEAAHQYSFKYMARHVVDMAKIVIQQAPIIFGVAVLENAYDRPAKIVAVPAEQFETVEPELLVEAKSLMPRIMFNPIDVLVVDEIGKDISGDGMDPNITGRYATPYASGGPDVTRIVVLGLSEKTDGNANGIGLADITTKKVKEQIIWEKGFANALTSTVVSVVKLPMFLETEELAVKAAIKTCNAFDLKKVRMVRIKNTLALREIWISESLLDEARQTEGIEILSAPMEMDFSSEQTWG</sequence>
<evidence type="ECO:0000313" key="2">
    <source>
        <dbReference type="EMBL" id="BAD76255.1"/>
    </source>
</evidence>
<dbReference type="STRING" id="235909.GK1970"/>
<keyword evidence="3" id="KW-1185">Reference proteome</keyword>
<feature type="domain" description="LarA-like N-terminal" evidence="1">
    <location>
        <begin position="48"/>
        <end position="213"/>
    </location>
</feature>
<dbReference type="Pfam" id="PF09861">
    <property type="entry name" value="Lar_N"/>
    <property type="match status" value="1"/>
</dbReference>
<proteinExistence type="predicted"/>
<name>Q5KYI1_GEOKA</name>
<dbReference type="EMBL" id="BA000043">
    <property type="protein sequence ID" value="BAD76255.1"/>
    <property type="molecule type" value="Genomic_DNA"/>
</dbReference>
<evidence type="ECO:0000259" key="1">
    <source>
        <dbReference type="Pfam" id="PF09861"/>
    </source>
</evidence>
<dbReference type="GO" id="GO:0050043">
    <property type="term" value="F:lactate racemase activity"/>
    <property type="evidence" value="ECO:0007669"/>
    <property type="project" value="InterPro"/>
</dbReference>
<gene>
    <name evidence="2" type="ordered locus">GK1970</name>
</gene>
<protein>
    <submittedName>
        <fullName evidence="2">Hypothetical conserved protein</fullName>
    </submittedName>
</protein>
<organism evidence="2 3">
    <name type="scientific">Geobacillus kaustophilus (strain HTA426)</name>
    <dbReference type="NCBI Taxonomy" id="235909"/>
    <lineage>
        <taxon>Bacteria</taxon>
        <taxon>Bacillati</taxon>
        <taxon>Bacillota</taxon>
        <taxon>Bacilli</taxon>
        <taxon>Bacillales</taxon>
        <taxon>Anoxybacillaceae</taxon>
        <taxon>Geobacillus</taxon>
        <taxon>Geobacillus thermoleovorans group</taxon>
    </lineage>
</organism>
<evidence type="ECO:0000313" key="3">
    <source>
        <dbReference type="Proteomes" id="UP000001172"/>
    </source>
</evidence>
<dbReference type="AlphaFoldDB" id="Q5KYI1"/>
<dbReference type="HOGENOM" id="CLU_055092_0_0_9"/>
<accession>Q5KYI1</accession>
<dbReference type="InterPro" id="IPR018657">
    <property type="entry name" value="LarA-like_N"/>
</dbReference>
<dbReference type="KEGG" id="gka:GK1970"/>